<dbReference type="GO" id="GO:0005886">
    <property type="term" value="C:plasma membrane"/>
    <property type="evidence" value="ECO:0007669"/>
    <property type="project" value="InterPro"/>
</dbReference>
<comment type="similarity">
    <text evidence="3">Belongs to the pICln (TC 1.A.47) family.</text>
</comment>
<dbReference type="STRING" id="403673.A0A177WZ46"/>
<dbReference type="GO" id="GO:0006884">
    <property type="term" value="P:cell volume homeostasis"/>
    <property type="evidence" value="ECO:0007669"/>
    <property type="project" value="InterPro"/>
</dbReference>
<comment type="subcellular location">
    <subcellularLocation>
        <location evidence="2">Cytoplasm</location>
    </subcellularLocation>
    <subcellularLocation>
        <location evidence="1">Nucleus</location>
    </subcellularLocation>
</comment>
<dbReference type="EMBL" id="DS022314">
    <property type="protein sequence ID" value="OAJ44915.1"/>
    <property type="molecule type" value="Genomic_DNA"/>
</dbReference>
<organism evidence="7 8">
    <name type="scientific">Batrachochytrium dendrobatidis (strain JEL423)</name>
    <dbReference type="NCBI Taxonomy" id="403673"/>
    <lineage>
        <taxon>Eukaryota</taxon>
        <taxon>Fungi</taxon>
        <taxon>Fungi incertae sedis</taxon>
        <taxon>Chytridiomycota</taxon>
        <taxon>Chytridiomycota incertae sedis</taxon>
        <taxon>Chytridiomycetes</taxon>
        <taxon>Rhizophydiales</taxon>
        <taxon>Rhizophydiales incertae sedis</taxon>
        <taxon>Batrachochytrium</taxon>
    </lineage>
</organism>
<dbReference type="OrthoDB" id="19714at2759"/>
<accession>A0A177WZ46</accession>
<dbReference type="GO" id="GO:0045292">
    <property type="term" value="P:mRNA cis splicing, via spliceosome"/>
    <property type="evidence" value="ECO:0007669"/>
    <property type="project" value="TreeGrafter"/>
</dbReference>
<dbReference type="GO" id="GO:0006821">
    <property type="term" value="P:chloride transport"/>
    <property type="evidence" value="ECO:0007669"/>
    <property type="project" value="InterPro"/>
</dbReference>
<evidence type="ECO:0000256" key="5">
    <source>
        <dbReference type="ARBA" id="ARBA00023242"/>
    </source>
</evidence>
<dbReference type="VEuPathDB" id="FungiDB:BDEG_28096"/>
<reference evidence="7 8" key="1">
    <citation type="submission" date="2006-10" db="EMBL/GenBank/DDBJ databases">
        <title>The Genome Sequence of Batrachochytrium dendrobatidis JEL423.</title>
        <authorList>
            <consortium name="The Broad Institute Genome Sequencing Platform"/>
            <person name="Birren B."/>
            <person name="Lander E."/>
            <person name="Galagan J."/>
            <person name="Cuomo C."/>
            <person name="Devon K."/>
            <person name="Jaffe D."/>
            <person name="Butler J."/>
            <person name="Alvarez P."/>
            <person name="Gnerre S."/>
            <person name="Grabherr M."/>
            <person name="Kleber M."/>
            <person name="Mauceli E."/>
            <person name="Brockman W."/>
            <person name="Young S."/>
            <person name="LaButti K."/>
            <person name="Sykes S."/>
            <person name="DeCaprio D."/>
            <person name="Crawford M."/>
            <person name="Koehrsen M."/>
            <person name="Engels R."/>
            <person name="Montgomery P."/>
            <person name="Pearson M."/>
            <person name="Howarth C."/>
            <person name="Larson L."/>
            <person name="White J."/>
            <person name="O'Leary S."/>
            <person name="Kodira C."/>
            <person name="Zeng Q."/>
            <person name="Yandava C."/>
            <person name="Alvarado L."/>
            <person name="Longcore J."/>
            <person name="James T."/>
        </authorList>
    </citation>
    <scope>NUCLEOTIDE SEQUENCE [LARGE SCALE GENOMIC DNA]</scope>
    <source>
        <strain evidence="7 8">JEL423</strain>
    </source>
</reference>
<dbReference type="InterPro" id="IPR011993">
    <property type="entry name" value="PH-like_dom_sf"/>
</dbReference>
<dbReference type="GO" id="GO:0005681">
    <property type="term" value="C:spliceosomal complex"/>
    <property type="evidence" value="ECO:0007669"/>
    <property type="project" value="TreeGrafter"/>
</dbReference>
<evidence type="ECO:0000313" key="7">
    <source>
        <dbReference type="EMBL" id="OAJ44915.1"/>
    </source>
</evidence>
<evidence type="ECO:0000256" key="4">
    <source>
        <dbReference type="ARBA" id="ARBA00022490"/>
    </source>
</evidence>
<dbReference type="PANTHER" id="PTHR21399:SF0">
    <property type="entry name" value="METHYLOSOME SUBUNIT PICLN"/>
    <property type="match status" value="1"/>
</dbReference>
<dbReference type="GO" id="GO:0034709">
    <property type="term" value="C:methylosome"/>
    <property type="evidence" value="ECO:0007669"/>
    <property type="project" value="InterPro"/>
</dbReference>
<evidence type="ECO:0000256" key="3">
    <source>
        <dbReference type="ARBA" id="ARBA00007054"/>
    </source>
</evidence>
<keyword evidence="4" id="KW-0963">Cytoplasm</keyword>
<evidence type="ECO:0000256" key="6">
    <source>
        <dbReference type="SAM" id="MobiDB-lite"/>
    </source>
</evidence>
<dbReference type="GO" id="GO:0005829">
    <property type="term" value="C:cytosol"/>
    <property type="evidence" value="ECO:0007669"/>
    <property type="project" value="InterPro"/>
</dbReference>
<name>A0A177WZ46_BATDL</name>
<evidence type="ECO:0000256" key="1">
    <source>
        <dbReference type="ARBA" id="ARBA00004123"/>
    </source>
</evidence>
<keyword evidence="5" id="KW-0539">Nucleus</keyword>
<feature type="compositionally biased region" description="Polar residues" evidence="6">
    <location>
        <begin position="109"/>
        <end position="123"/>
    </location>
</feature>
<dbReference type="Pfam" id="PF03517">
    <property type="entry name" value="Voldacs"/>
    <property type="match status" value="1"/>
</dbReference>
<dbReference type="GO" id="GO:0000387">
    <property type="term" value="P:spliceosomal snRNP assembly"/>
    <property type="evidence" value="ECO:0007669"/>
    <property type="project" value="InterPro"/>
</dbReference>
<evidence type="ECO:0000313" key="8">
    <source>
        <dbReference type="Proteomes" id="UP000077115"/>
    </source>
</evidence>
<dbReference type="GO" id="GO:0034715">
    <property type="term" value="C:pICln-Sm protein complex"/>
    <property type="evidence" value="ECO:0007669"/>
    <property type="project" value="InterPro"/>
</dbReference>
<dbReference type="PANTHER" id="PTHR21399">
    <property type="entry name" value="CHLORIDE CONDUCTANCE REGULATORY PROTEIN ICLN"/>
    <property type="match status" value="1"/>
</dbReference>
<gene>
    <name evidence="7" type="ORF">BDEG_28096</name>
</gene>
<feature type="region of interest" description="Disordered" evidence="6">
    <location>
        <begin position="109"/>
        <end position="130"/>
    </location>
</feature>
<dbReference type="PRINTS" id="PR01348">
    <property type="entry name" value="ICLNCHANNEL"/>
</dbReference>
<dbReference type="InterPro" id="IPR003521">
    <property type="entry name" value="ICln"/>
</dbReference>
<reference evidence="7 8" key="2">
    <citation type="submission" date="2016-05" db="EMBL/GenBank/DDBJ databases">
        <title>Lineage-specific infection strategies underlie the spectrum of fungal disease in amphibians.</title>
        <authorList>
            <person name="Cuomo C.A."/>
            <person name="Farrer R.A."/>
            <person name="James T."/>
            <person name="Longcore J."/>
            <person name="Birren B."/>
        </authorList>
    </citation>
    <scope>NUCLEOTIDE SEQUENCE [LARGE SCALE GENOMIC DNA]</scope>
    <source>
        <strain evidence="7 8">JEL423</strain>
    </source>
</reference>
<dbReference type="AlphaFoldDB" id="A0A177WZ46"/>
<sequence>MPILVTSGDPEIQAPEASYSGNTSRNIALHIQKNVKLAFDPVLAGMSIPPKGDLYITQSQLLWFDPATKINVSIDYPSIMIHAISRQGDLIAEGPYIYCQISGSACTENTGTAASVNDPSTEASIADGDSSIEMRLVPDDPTSLDAIYQAMSDCAALHPDPDMDMDEDESDNEAWTFDPATAEDLQFSEVGRAALEHLESVFGITTRPDIPETDVPETESEQIIQDANGNITSNATGLTDSKEHVLAASRTAVTNQNTNQFDDAEENR</sequence>
<protein>
    <submittedName>
        <fullName evidence="7">Uncharacterized protein</fullName>
    </submittedName>
</protein>
<evidence type="ECO:0000256" key="2">
    <source>
        <dbReference type="ARBA" id="ARBA00004496"/>
    </source>
</evidence>
<dbReference type="Gene3D" id="2.30.29.30">
    <property type="entry name" value="Pleckstrin-homology domain (PH domain)/Phosphotyrosine-binding domain (PTB)"/>
    <property type="match status" value="1"/>
</dbReference>
<proteinExistence type="inferred from homology"/>
<dbReference type="InterPro" id="IPR039924">
    <property type="entry name" value="ICln/Lot5/Saf5"/>
</dbReference>
<dbReference type="eggNOG" id="KOG3238">
    <property type="taxonomic scope" value="Eukaryota"/>
</dbReference>
<dbReference type="Proteomes" id="UP000077115">
    <property type="component" value="Unassembled WGS sequence"/>
</dbReference>